<comment type="similarity">
    <text evidence="1 6">Belongs to the aldehyde dehydrogenase family.</text>
</comment>
<dbReference type="PROSITE" id="PS00687">
    <property type="entry name" value="ALDEHYDE_DEHYDR_GLU"/>
    <property type="match status" value="1"/>
</dbReference>
<evidence type="ECO:0000256" key="5">
    <source>
        <dbReference type="PROSITE-ProRule" id="PRU10007"/>
    </source>
</evidence>
<evidence type="ECO:0000256" key="4">
    <source>
        <dbReference type="PIRSR" id="PIRSR617656-3"/>
    </source>
</evidence>
<keyword evidence="2 6" id="KW-0560">Oxidoreductase</keyword>
<protein>
    <submittedName>
        <fullName evidence="8">Phosphonoacetaldehyde dehydrogenase</fullName>
    </submittedName>
</protein>
<dbReference type="AlphaFoldDB" id="A0A1J6I496"/>
<dbReference type="InterPro" id="IPR029510">
    <property type="entry name" value="Ald_DH_CS_GLU"/>
</dbReference>
<dbReference type="OrthoDB" id="9761688at2"/>
<accession>A0A1J6I496</accession>
<feature type="active site" description="Nucleophile" evidence="3">
    <location>
        <position position="291"/>
    </location>
</feature>
<dbReference type="PANTHER" id="PTHR42991:SF1">
    <property type="entry name" value="ALDEHYDE DEHYDROGENASE"/>
    <property type="match status" value="1"/>
</dbReference>
<gene>
    <name evidence="8" type="ORF">BLA27_10455</name>
</gene>
<dbReference type="Proteomes" id="UP000182985">
    <property type="component" value="Unassembled WGS sequence"/>
</dbReference>
<dbReference type="InterPro" id="IPR016162">
    <property type="entry name" value="Ald_DH_N"/>
</dbReference>
<feature type="active site" description="Proton donor/acceptor" evidence="3">
    <location>
        <position position="254"/>
    </location>
</feature>
<dbReference type="Pfam" id="PF00171">
    <property type="entry name" value="Aldedh"/>
    <property type="match status" value="1"/>
</dbReference>
<dbReference type="SUPFAM" id="SSF53720">
    <property type="entry name" value="ALDH-like"/>
    <property type="match status" value="1"/>
</dbReference>
<dbReference type="Gene3D" id="3.40.605.10">
    <property type="entry name" value="Aldehyde Dehydrogenase, Chain A, domain 1"/>
    <property type="match status" value="1"/>
</dbReference>
<feature type="domain" description="Aldehyde dehydrogenase" evidence="7">
    <location>
        <begin position="26"/>
        <end position="479"/>
    </location>
</feature>
<dbReference type="InterPro" id="IPR016161">
    <property type="entry name" value="Ald_DH/histidinol_DH"/>
</dbReference>
<dbReference type="EMBL" id="MOEC01000008">
    <property type="protein sequence ID" value="OIS93714.1"/>
    <property type="molecule type" value="Genomic_DNA"/>
</dbReference>
<evidence type="ECO:0000256" key="3">
    <source>
        <dbReference type="PIRSR" id="PIRSR617656-1"/>
    </source>
</evidence>
<keyword evidence="9" id="KW-1185">Reference proteome</keyword>
<dbReference type="InterPro" id="IPR015590">
    <property type="entry name" value="Aldehyde_DH_dom"/>
</dbReference>
<dbReference type="InterPro" id="IPR051020">
    <property type="entry name" value="ALDH-related_metabolic_enz"/>
</dbReference>
<keyword evidence="4" id="KW-0520">NAD</keyword>
<dbReference type="CDD" id="cd07146">
    <property type="entry name" value="ALDH_PhpJ"/>
    <property type="match status" value="1"/>
</dbReference>
<evidence type="ECO:0000313" key="9">
    <source>
        <dbReference type="Proteomes" id="UP000182985"/>
    </source>
</evidence>
<dbReference type="InterPro" id="IPR016163">
    <property type="entry name" value="Ald_DH_C"/>
</dbReference>
<proteinExistence type="inferred from homology"/>
<dbReference type="NCBIfam" id="TIGR03250">
    <property type="entry name" value="PhnAcAld_DH"/>
    <property type="match status" value="1"/>
</dbReference>
<evidence type="ECO:0000313" key="8">
    <source>
        <dbReference type="EMBL" id="OIS93714.1"/>
    </source>
</evidence>
<evidence type="ECO:0000259" key="7">
    <source>
        <dbReference type="Pfam" id="PF00171"/>
    </source>
</evidence>
<dbReference type="InterPro" id="IPR017656">
    <property type="entry name" value="Put_phosphonoacetaldehyde_DH"/>
</dbReference>
<evidence type="ECO:0000256" key="6">
    <source>
        <dbReference type="RuleBase" id="RU003345"/>
    </source>
</evidence>
<reference evidence="8 9" key="1">
    <citation type="submission" date="2016-10" db="EMBL/GenBank/DDBJ databases">
        <title>The Draft Genome Sequence of the Potato Rhizosphere Bacteria Ochrobactrum sp. IPA7.2.</title>
        <authorList>
            <person name="Gogoleva N.E."/>
            <person name="Khlopko Y.A."/>
            <person name="Burygin G.L."/>
            <person name="Plotnikov A.O."/>
        </authorList>
    </citation>
    <scope>NUCLEOTIDE SEQUENCE [LARGE SCALE GENOMIC DNA]</scope>
    <source>
        <strain evidence="8 9">IPA7.2</strain>
    </source>
</reference>
<dbReference type="RefSeq" id="WP_071631698.1">
    <property type="nucleotide sequence ID" value="NZ_MOEC01000008.1"/>
</dbReference>
<feature type="active site" evidence="5">
    <location>
        <position position="254"/>
    </location>
</feature>
<dbReference type="GO" id="GO:0008911">
    <property type="term" value="F:lactaldehyde dehydrogenase (NAD+) activity"/>
    <property type="evidence" value="ECO:0007669"/>
    <property type="project" value="TreeGrafter"/>
</dbReference>
<feature type="binding site" evidence="4">
    <location>
        <position position="385"/>
    </location>
    <ligand>
        <name>NAD(+)</name>
        <dbReference type="ChEBI" id="CHEBI:57540"/>
    </ligand>
</feature>
<feature type="binding site" evidence="4">
    <location>
        <position position="235"/>
    </location>
    <ligand>
        <name>NAD(+)</name>
        <dbReference type="ChEBI" id="CHEBI:57540"/>
    </ligand>
</feature>
<name>A0A1J6I496_9HYPH</name>
<dbReference type="Gene3D" id="3.40.309.10">
    <property type="entry name" value="Aldehyde Dehydrogenase, Chain A, domain 2"/>
    <property type="match status" value="1"/>
</dbReference>
<sequence>MVKPETQIKARHEPMRIAGRQVDADTTFDIHYPYTNAVIGTVPAGRSEHAREAFRIAASYESKLTRYERQKILLRTAELLVERKEEMASLITSELGISKMDAYYEVGRAYDVFTLSGQMCLHDDGEIFSCDLTPHGKARKIFTTREPLRAISAITPFNHPLNMVAHKVAPAIATNNCVVVKPTELTPMTALMLCDIMYEAGLPPQMLSVVTGLPNDIGLEMITNPDIDLITFTGGVPVGKMIARTGGYKRMVLELGGNDPLIILNDLSDDDLAKAADLAVAGATKNSGQRCTAVKRILCQGSVADRFVPMVLERAKKIRFGDPMDPKTELGTVVHEQAAARFEQLVYSAAEQGAKVLYDPGRQGALLPPIVVDEVPHHSELVMQETFGPVIPIIRAPEDDDALIALSNSTDFGLSSGVCTNDYRRMQKYIRGLKVGTVNIWEVPGYRIEMSPFGGIKDSGNGYKEGVIEAMKSFTNVKTFSLPWEA</sequence>
<feature type="binding site" evidence="4">
    <location>
        <begin position="181"/>
        <end position="184"/>
    </location>
    <ligand>
        <name>NAD(+)</name>
        <dbReference type="ChEBI" id="CHEBI:57540"/>
    </ligand>
</feature>
<feature type="binding site" evidence="4">
    <location>
        <begin position="155"/>
        <end position="157"/>
    </location>
    <ligand>
        <name>NAD(+)</name>
        <dbReference type="ChEBI" id="CHEBI:57540"/>
    </ligand>
</feature>
<organism evidence="8 9">
    <name type="scientific">Brucella cytisi</name>
    <dbReference type="NCBI Taxonomy" id="407152"/>
    <lineage>
        <taxon>Bacteria</taxon>
        <taxon>Pseudomonadati</taxon>
        <taxon>Pseudomonadota</taxon>
        <taxon>Alphaproteobacteria</taxon>
        <taxon>Hyphomicrobiales</taxon>
        <taxon>Brucellaceae</taxon>
        <taxon>Brucella/Ochrobactrum group</taxon>
        <taxon>Brucella</taxon>
    </lineage>
</organism>
<evidence type="ECO:0000256" key="1">
    <source>
        <dbReference type="ARBA" id="ARBA00009986"/>
    </source>
</evidence>
<dbReference type="PANTHER" id="PTHR42991">
    <property type="entry name" value="ALDEHYDE DEHYDROGENASE"/>
    <property type="match status" value="1"/>
</dbReference>
<evidence type="ECO:0000256" key="2">
    <source>
        <dbReference type="ARBA" id="ARBA00023002"/>
    </source>
</evidence>
<comment type="caution">
    <text evidence="8">The sequence shown here is derived from an EMBL/GenBank/DDBJ whole genome shotgun (WGS) entry which is preliminary data.</text>
</comment>